<sequence>MANPSPQPEPNPPSGQHRRLKRGLIIGGTTLVVAVLGYRVSLNWLRSHLPGWVEAQVVPILNRPLEVGPVQGLSLRGIEIAGLYLPPSEGNPNSLQVQQIEVGYDVPALLRGELPIRVTLREPRLMAQQGEDGTWLTLDLNLPEPRDEELPLEIPLHLILEGGSLELTPQGSSDPWELGFEGRTELTQAFENAYYDVAVTLPKGTVYLRGNTRLNSLESRVNTRLQEVELEQFLVLLPPFVGDRLDLMSGRLNGNLNLEVPPLITPEGDLEVQIPQIQGPLSLDDLVVRLPELRQPLRAGADIRFQGDRLHLDRFTAATGTLELQGEGELSQVSGYNFNVSTNNIALERLSTLLNDPLLEPLDTIGLSGDIQGQAQLLGDLNDPQLTLNLSNRTPLIVAQTVISELRANLSANLDRVVLNGFRLSPGVGGSVLARGNAEISQWTAPLLLQLPEALLDGRPQRSPSANLNLDVRVDLPSDALAAPYVDLPPSLGLGQLLAQIDLGGTLDNPEGTVTWTTPDLLIPQLGAASSRGTARLANGLVQLEGADIIAAGGEVTVTGLADLGERTWQADLRSTPLNLSPFLARTTELSQLNAQVSGRWDDLSPEGIIGGIEGTADLAIALADGQAQVQGLLQGGEIRLEAIASGLSAQGLDLALPLGVRLERGQAQVETSLNGLLAALNQDFGGITVQAEGDLAVAEGTAQVRTQVRDGRVDSDFNVANIALNPYLANLPATVSLLNAQGQANLSLANVLHVIEQGDLSRLDPQISSQADLALNQGFGRLSAQVAGGQWQLISDAEFPVDDALVEELLGDRIVTSPRFPATLQANSHLSGSLTPLLQLGSVPIPARLHQLTANLDGDLLWARGDAVLSNLTQRPDLETDLEIQANYDSDRLPLTLLLADVTVGENLPSPSGVNVRGRVDFTGRFHGRNLLSNPFGPGNLNLVGGVDLRNFGVNEIEFEPRLRGTVQARTGDRVALELQGERPQGDRLAVALGACQEPRCLAPYLPERVQIRKTDGESIEFLAVGERQGDRFQLGLDSFELSLLNVLPGEPFGIADPISGQVTGRIVADLFTLESQGQVAIANPALGYLRGEAIAAEFGYDGQQAQIRDGMLQFQETRLVLSGGTELDLLAMLQGQIPLNAWETAPVWGRLTVEEAEVGDLLTTVAWYELEDLLRRGIASPSLDPGDLTATGVGIPERSLPEQVALFNRIRQQVRQRIQPPDEPQLPQVVEVEGTYRAEVDLGGTLGNPNLRAELTAENWRWTPQPPIPAAFRAEVPTPRPSLRLDALNVRARVENQVLTLEEASLLAEGGQASVVGTLSPERLDGEVTVRDFPVSLLQQFVALPVDVAGTVNLQGEFGGSLQQPRLAGEVAIANPVLNQRPLDPFLGNFRYENQQFELATVTPDWSRFQVSVPVPFADLPPERAIARARVALDTPAFELIEAISEGAVVWLGGEGMVDLEVSVDLLALTSGEIQQILNSVVAEGAIALDQAQLAATALPDAETQVDGVIRFNQEAIMVDDLLAQVAEGEFRLGGVLPLLTPDLELERPLTLTVDQGAIALDGLYNGLLDGRITVTGTALTPVVSGGIEVSRGRVSIPTGEFFGGEPTPNSSSGGKPTPNSSSGGEPTPNPSSGGEPTPNPSQEGSVAGTSPLITPVLDEFRIVLGERLNIVNPIPSFNVRVTGDLLVSGVVDGNLENLRPQGVISVERGQLDLLSNLFFITPGRPQTVEFIPEEGLLNPRLDLQMSTLVSEERRNPIADRDRDSNEVPDTTILPLRQSRQLLVNVTIEAMAQDLLDAVLAESPEVVQVEGFQRNQALLETVRLSSIPSRSENELVSLLGGQVLTTIDEIAGLRGTELFEYALLRFVLEPQLTGLLVDIDRVTNQAGGAIGLDRLSVFPIGQIEAIYELNDRSLLGLTYDYGLSGFLLQGGQTDGDRPGFSSIELRYELRF</sequence>
<keyword evidence="4" id="KW-0472">Membrane</keyword>
<accession>A0ABY5AM97</accession>
<protein>
    <submittedName>
        <fullName evidence="7">Translocation/assembly module TamB domain-containing protein</fullName>
    </submittedName>
</protein>
<evidence type="ECO:0000259" key="6">
    <source>
        <dbReference type="Pfam" id="PF04357"/>
    </source>
</evidence>
<evidence type="ECO:0000256" key="5">
    <source>
        <dbReference type="SAM" id="MobiDB-lite"/>
    </source>
</evidence>
<organism evidence="7 8">
    <name type="scientific">Phormidium yuhuli AB48</name>
    <dbReference type="NCBI Taxonomy" id="2940671"/>
    <lineage>
        <taxon>Bacteria</taxon>
        <taxon>Bacillati</taxon>
        <taxon>Cyanobacteriota</taxon>
        <taxon>Cyanophyceae</taxon>
        <taxon>Oscillatoriophycideae</taxon>
        <taxon>Oscillatoriales</taxon>
        <taxon>Oscillatoriaceae</taxon>
        <taxon>Phormidium</taxon>
        <taxon>Phormidium yuhuli</taxon>
    </lineage>
</organism>
<evidence type="ECO:0000313" key="7">
    <source>
        <dbReference type="EMBL" id="USR90330.1"/>
    </source>
</evidence>
<proteinExistence type="predicted"/>
<feature type="region of interest" description="Disordered" evidence="5">
    <location>
        <begin position="1599"/>
        <end position="1653"/>
    </location>
</feature>
<gene>
    <name evidence="7" type="ORF">NEA10_16005</name>
</gene>
<evidence type="ECO:0000256" key="2">
    <source>
        <dbReference type="ARBA" id="ARBA00022692"/>
    </source>
</evidence>
<name>A0ABY5AM97_9CYAN</name>
<dbReference type="PANTHER" id="PTHR34457">
    <property type="entry name" value="EMBRYO DEFECTIVE 2410"/>
    <property type="match status" value="1"/>
</dbReference>
<dbReference type="Pfam" id="PF04357">
    <property type="entry name" value="TamB"/>
    <property type="match status" value="1"/>
</dbReference>
<evidence type="ECO:0000256" key="1">
    <source>
        <dbReference type="ARBA" id="ARBA00004167"/>
    </source>
</evidence>
<feature type="compositionally biased region" description="Polar residues" evidence="5">
    <location>
        <begin position="1610"/>
        <end position="1653"/>
    </location>
</feature>
<dbReference type="RefSeq" id="WP_252662363.1">
    <property type="nucleotide sequence ID" value="NZ_CP098611.1"/>
</dbReference>
<evidence type="ECO:0000256" key="4">
    <source>
        <dbReference type="ARBA" id="ARBA00023136"/>
    </source>
</evidence>
<feature type="domain" description="Translocation and assembly module TamB C-terminal" evidence="6">
    <location>
        <begin position="1529"/>
        <end position="1849"/>
    </location>
</feature>
<evidence type="ECO:0000256" key="3">
    <source>
        <dbReference type="ARBA" id="ARBA00022989"/>
    </source>
</evidence>
<dbReference type="InterPro" id="IPR053022">
    <property type="entry name" value="Chloroplast_translocon_comp"/>
</dbReference>
<keyword evidence="8" id="KW-1185">Reference proteome</keyword>
<keyword evidence="3" id="KW-1133">Transmembrane helix</keyword>
<dbReference type="PANTHER" id="PTHR34457:SF3">
    <property type="entry name" value="PROTEIN TIC236, CHLOROPLASTIC"/>
    <property type="match status" value="1"/>
</dbReference>
<dbReference type="EMBL" id="CP098611">
    <property type="protein sequence ID" value="USR90330.1"/>
    <property type="molecule type" value="Genomic_DNA"/>
</dbReference>
<reference evidence="7" key="1">
    <citation type="submission" date="2022-06" db="EMBL/GenBank/DDBJ databases">
        <title>Genome sequence of Phormidium yuhuli AB48 isolated from an industrial photobioreactor environment.</title>
        <authorList>
            <person name="Qiu Y."/>
            <person name="Noonan A.J.C."/>
            <person name="Dofher K."/>
            <person name="Koch M."/>
            <person name="Kieft B."/>
            <person name="Lin X."/>
            <person name="Ziels R.M."/>
            <person name="Hallam S.J."/>
        </authorList>
    </citation>
    <scope>NUCLEOTIDE SEQUENCE</scope>
    <source>
        <strain evidence="7">AB48</strain>
    </source>
</reference>
<dbReference type="InterPro" id="IPR007452">
    <property type="entry name" value="TamB_C"/>
</dbReference>
<evidence type="ECO:0000313" key="8">
    <source>
        <dbReference type="Proteomes" id="UP001056708"/>
    </source>
</evidence>
<comment type="subcellular location">
    <subcellularLocation>
        <location evidence="1">Membrane</location>
        <topology evidence="1">Single-pass membrane protein</topology>
    </subcellularLocation>
</comment>
<dbReference type="Proteomes" id="UP001056708">
    <property type="component" value="Chromosome"/>
</dbReference>
<keyword evidence="2" id="KW-0812">Transmembrane</keyword>